<evidence type="ECO:0000313" key="1">
    <source>
        <dbReference type="EMBL" id="EMA56117.1"/>
    </source>
</evidence>
<dbReference type="Proteomes" id="UP000011680">
    <property type="component" value="Unassembled WGS sequence"/>
</dbReference>
<sequence length="135" mass="15338">MVASWLDRAGRQYGVLCHRLSDEQRARRGGVDDERRSKWETCSIAANDLAVTEAFKVFASDSRRMIQRGMLKDSGRQFGDRLGRATRGQFRAVTLADWFEIGVDISLLSEVFECVRISDAQPETDFDVFKKVDSV</sequence>
<organism evidence="1 2">
    <name type="scientific">Halococcus thailandensis JCM 13552</name>
    <dbReference type="NCBI Taxonomy" id="1227457"/>
    <lineage>
        <taxon>Archaea</taxon>
        <taxon>Methanobacteriati</taxon>
        <taxon>Methanobacteriota</taxon>
        <taxon>Stenosarchaea group</taxon>
        <taxon>Halobacteria</taxon>
        <taxon>Halobacteriales</taxon>
        <taxon>Halococcaceae</taxon>
        <taxon>Halococcus</taxon>
    </lineage>
</organism>
<dbReference type="AlphaFoldDB" id="M0NDS1"/>
<comment type="caution">
    <text evidence="1">The sequence shown here is derived from an EMBL/GenBank/DDBJ whole genome shotgun (WGS) entry which is preliminary data.</text>
</comment>
<accession>M0NDS1</accession>
<reference evidence="1 2" key="1">
    <citation type="journal article" date="2014" name="PLoS Genet.">
        <title>Phylogenetically driven sequencing of extremely halophilic archaea reveals strategies for static and dynamic osmo-response.</title>
        <authorList>
            <person name="Becker E.A."/>
            <person name="Seitzer P.M."/>
            <person name="Tritt A."/>
            <person name="Larsen D."/>
            <person name="Krusor M."/>
            <person name="Yao A.I."/>
            <person name="Wu D."/>
            <person name="Madern D."/>
            <person name="Eisen J.A."/>
            <person name="Darling A.E."/>
            <person name="Facciotti M.T."/>
        </authorList>
    </citation>
    <scope>NUCLEOTIDE SEQUENCE [LARGE SCALE GENOMIC DNA]</scope>
    <source>
        <strain evidence="1 2">JCM 13552</strain>
    </source>
</reference>
<proteinExistence type="predicted"/>
<name>M0NDS1_9EURY</name>
<evidence type="ECO:0000313" key="2">
    <source>
        <dbReference type="Proteomes" id="UP000011680"/>
    </source>
</evidence>
<dbReference type="EMBL" id="AOMF01000092">
    <property type="protein sequence ID" value="EMA56117.1"/>
    <property type="molecule type" value="Genomic_DNA"/>
</dbReference>
<protein>
    <submittedName>
        <fullName evidence="1">Uncharacterized protein</fullName>
    </submittedName>
</protein>
<keyword evidence="2" id="KW-1185">Reference proteome</keyword>
<gene>
    <name evidence="1" type="ORF">C451_04114</name>
</gene>